<dbReference type="InterPro" id="IPR011333">
    <property type="entry name" value="SKP1/BTB/POZ_sf"/>
</dbReference>
<dbReference type="AlphaFoldDB" id="A0AAV4QPI5"/>
<accession>A0AAV4QPI5</accession>
<evidence type="ECO:0000313" key="4">
    <source>
        <dbReference type="Proteomes" id="UP001054837"/>
    </source>
</evidence>
<dbReference type="PANTHER" id="PTHR47274:SF1">
    <property type="entry name" value="BTB_POZ DOMAIN CONTAINING PROTEIN, EXPRESSED"/>
    <property type="match status" value="1"/>
</dbReference>
<dbReference type="SMART" id="SM00225">
    <property type="entry name" value="BTB"/>
    <property type="match status" value="1"/>
</dbReference>
<protein>
    <submittedName>
        <fullName evidence="3">Speckle-type POZ protein</fullName>
    </submittedName>
</protein>
<organism evidence="3 4">
    <name type="scientific">Caerostris darwini</name>
    <dbReference type="NCBI Taxonomy" id="1538125"/>
    <lineage>
        <taxon>Eukaryota</taxon>
        <taxon>Metazoa</taxon>
        <taxon>Ecdysozoa</taxon>
        <taxon>Arthropoda</taxon>
        <taxon>Chelicerata</taxon>
        <taxon>Arachnida</taxon>
        <taxon>Araneae</taxon>
        <taxon>Araneomorphae</taxon>
        <taxon>Entelegynae</taxon>
        <taxon>Araneoidea</taxon>
        <taxon>Araneidae</taxon>
        <taxon>Caerostris</taxon>
    </lineage>
</organism>
<dbReference type="InterPro" id="IPR044784">
    <property type="entry name" value="At1g01640-like"/>
</dbReference>
<dbReference type="InterPro" id="IPR000210">
    <property type="entry name" value="BTB/POZ_dom"/>
</dbReference>
<comment type="caution">
    <text evidence="3">The sequence shown here is derived from an EMBL/GenBank/DDBJ whole genome shotgun (WGS) entry which is preliminary data.</text>
</comment>
<proteinExistence type="predicted"/>
<evidence type="ECO:0000256" key="1">
    <source>
        <dbReference type="ARBA" id="ARBA00002668"/>
    </source>
</evidence>
<reference evidence="3 4" key="1">
    <citation type="submission" date="2021-06" db="EMBL/GenBank/DDBJ databases">
        <title>Caerostris darwini draft genome.</title>
        <authorList>
            <person name="Kono N."/>
            <person name="Arakawa K."/>
        </authorList>
    </citation>
    <scope>NUCLEOTIDE SEQUENCE [LARGE SCALE GENOMIC DNA]</scope>
</reference>
<evidence type="ECO:0000259" key="2">
    <source>
        <dbReference type="PROSITE" id="PS50097"/>
    </source>
</evidence>
<comment type="function">
    <text evidence="1">May act as a substrate-specific adapter of an E3 ubiquitin-protein ligase complex (CUL3-RBX1-BTB) which mediates the ubiquitination and subsequent proteasomal degradation of target proteins.</text>
</comment>
<dbReference type="InterPro" id="IPR008974">
    <property type="entry name" value="TRAF-like"/>
</dbReference>
<dbReference type="Pfam" id="PF00651">
    <property type="entry name" value="BTB"/>
    <property type="match status" value="1"/>
</dbReference>
<dbReference type="EMBL" id="BPLQ01004811">
    <property type="protein sequence ID" value="GIY10846.1"/>
    <property type="molecule type" value="Genomic_DNA"/>
</dbReference>
<dbReference type="Proteomes" id="UP001054837">
    <property type="component" value="Unassembled WGS sequence"/>
</dbReference>
<sequence>MTGSNDDIRNGFTFVWTVQKNIRGLEPTSGLLQTTPEILSSPPFYVESLQNTGWCVIMVISKKSEHITCSLSRIIKDSGPKNIDVDLEIAFLAADNSPMVRKTRRYLFDHNEACVFESFAKKTDVLVGRKCDILHNECLRVRCRMWKAADMLPRSVLCFAHTDLGTESEVFYWAIDRFSLLKIGEKRSFCVKPKFQAIQTIILSASLNESGEVQLQLTSEDTKLMISTNWEISVVDSIGRTADSSHFNFLIRNKRVSLMPSLTTLSKLMANRALYLPNDILLLKCHYATRYTSEILYDSQIPSSGKDDMNLFGGQEFKSCENVTNSPMTLINDLAGLYKERILCDVNLKAGGVTFPAHKNVLSARSQEFRELFTYDAKDNAFKDIELPDLYPDTVSKMLKFIYTNTVEDLHECNVVNLYFAADKYKLLPLKSKCSEYLKATLSLSNIVDALELAERYHDDDLKAFVLNYVLNHDEEFLQSNYWESFKTHHKQLAFKIMENVCLKKLGKN</sequence>
<gene>
    <name evidence="3" type="primary">spop_122</name>
    <name evidence="3" type="ORF">CDAR_189911</name>
</gene>
<dbReference type="Gene3D" id="3.30.710.10">
    <property type="entry name" value="Potassium Channel Kv1.1, Chain A"/>
    <property type="match status" value="1"/>
</dbReference>
<evidence type="ECO:0000313" key="3">
    <source>
        <dbReference type="EMBL" id="GIY10846.1"/>
    </source>
</evidence>
<dbReference type="Gene3D" id="1.25.40.420">
    <property type="match status" value="1"/>
</dbReference>
<dbReference type="Gene3D" id="2.60.210.10">
    <property type="entry name" value="Apoptosis, Tumor Necrosis Factor Receptor Associated Protein 2, Chain A"/>
    <property type="match status" value="1"/>
</dbReference>
<name>A0AAV4QPI5_9ARAC</name>
<dbReference type="PROSITE" id="PS50097">
    <property type="entry name" value="BTB"/>
    <property type="match status" value="1"/>
</dbReference>
<feature type="domain" description="BTB" evidence="2">
    <location>
        <begin position="344"/>
        <end position="408"/>
    </location>
</feature>
<dbReference type="SUPFAM" id="SSF54695">
    <property type="entry name" value="POZ domain"/>
    <property type="match status" value="1"/>
</dbReference>
<keyword evidence="4" id="KW-1185">Reference proteome</keyword>
<dbReference type="PANTHER" id="PTHR47274">
    <property type="entry name" value="BTB/POZ DOMAIN CONTAINING PROTEIN, EXPRESSED-RELATED"/>
    <property type="match status" value="1"/>
</dbReference>